<dbReference type="AlphaFoldDB" id="T2BQ37"/>
<keyword evidence="3" id="KW-1185">Reference proteome</keyword>
<dbReference type="Pfam" id="PF05024">
    <property type="entry name" value="Gpi1"/>
    <property type="match status" value="1"/>
</dbReference>
<keyword evidence="1" id="KW-1133">Transmembrane helix</keyword>
<dbReference type="GO" id="GO:0016020">
    <property type="term" value="C:membrane"/>
    <property type="evidence" value="ECO:0007669"/>
    <property type="project" value="InterPro"/>
</dbReference>
<evidence type="ECO:0000313" key="3">
    <source>
        <dbReference type="Proteomes" id="UP000010091"/>
    </source>
</evidence>
<dbReference type="PANTHER" id="PTHR21329:SF3">
    <property type="entry name" value="PHOSPHATIDYLINOSITOL N-ACETYLGLUCOSAMINYLTRANSFERASE SUBUNIT Q"/>
    <property type="match status" value="1"/>
</dbReference>
<organism evidence="2 3">
    <name type="scientific">Cryptococcus neoformans (strain H99 / ATCC 208821 / CBS 10515 / FGSC 9487)</name>
    <name type="common">Cryptococcus neoformans var. grubii serotype A</name>
    <dbReference type="NCBI Taxonomy" id="235443"/>
    <lineage>
        <taxon>Eukaryota</taxon>
        <taxon>Fungi</taxon>
        <taxon>Dikarya</taxon>
        <taxon>Basidiomycota</taxon>
        <taxon>Agaricomycotina</taxon>
        <taxon>Tremellomycetes</taxon>
        <taxon>Tremellales</taxon>
        <taxon>Cryptococcaceae</taxon>
        <taxon>Cryptococcus</taxon>
        <taxon>Cryptococcus neoformans species complex</taxon>
    </lineage>
</organism>
<feature type="transmembrane region" description="Helical" evidence="1">
    <location>
        <begin position="390"/>
        <end position="412"/>
    </location>
</feature>
<reference evidence="2 3" key="1">
    <citation type="journal article" date="2014" name="PLoS Genet.">
        <title>Analysis of the genome and transcriptome of Cryptococcus neoformans var. grubii reveals complex RNA expression and microevolution leading to virulence attenuation.</title>
        <authorList>
            <person name="Janbon G."/>
            <person name="Ormerod K.L."/>
            <person name="Paulet D."/>
            <person name="Byrnes E.J.III."/>
            <person name="Yadav V."/>
            <person name="Chatterjee G."/>
            <person name="Mullapudi N."/>
            <person name="Hon C.C."/>
            <person name="Billmyre R.B."/>
            <person name="Brunel F."/>
            <person name="Bahn Y.S."/>
            <person name="Chen W."/>
            <person name="Chen Y."/>
            <person name="Chow E.W."/>
            <person name="Coppee J.Y."/>
            <person name="Floyd-Averette A."/>
            <person name="Gaillardin C."/>
            <person name="Gerik K.J."/>
            <person name="Goldberg J."/>
            <person name="Gonzalez-Hilarion S."/>
            <person name="Gujja S."/>
            <person name="Hamlin J.L."/>
            <person name="Hsueh Y.P."/>
            <person name="Ianiri G."/>
            <person name="Jones S."/>
            <person name="Kodira C.D."/>
            <person name="Kozubowski L."/>
            <person name="Lam W."/>
            <person name="Marra M."/>
            <person name="Mesner L.D."/>
            <person name="Mieczkowski P.A."/>
            <person name="Moyrand F."/>
            <person name="Nielsen K."/>
            <person name="Proux C."/>
            <person name="Rossignol T."/>
            <person name="Schein J.E."/>
            <person name="Sun S."/>
            <person name="Wollschlaeger C."/>
            <person name="Wood I.A."/>
            <person name="Zeng Q."/>
            <person name="Neuveglise C."/>
            <person name="Newlon C.S."/>
            <person name="Perfect J.R."/>
            <person name="Lodge J.K."/>
            <person name="Idnurm A."/>
            <person name="Stajich J.E."/>
            <person name="Kronstad J.W."/>
            <person name="Sanyal K."/>
            <person name="Heitman J."/>
            <person name="Fraser J.A."/>
            <person name="Cuomo C.A."/>
            <person name="Dietrich F.S."/>
        </authorList>
    </citation>
    <scope>NUCLEOTIDE SEQUENCE [LARGE SCALE GENOMIC DNA]</scope>
    <source>
        <strain evidence="3">H99 / ATCC 208821 / CBS 10515 / FGSC 9487</strain>
    </source>
</reference>
<dbReference type="VEuPathDB" id="FungiDB:CNAG_05413"/>
<dbReference type="GeneID" id="23888731"/>
<gene>
    <name evidence="2" type="ORF">CNAG_05413</name>
</gene>
<name>T2BQ37_CRYN9</name>
<dbReference type="Proteomes" id="UP000010091">
    <property type="component" value="Chromosome 14"/>
</dbReference>
<keyword evidence="1" id="KW-0472">Membrane</keyword>
<sequence length="543" mass="62118">MNPFSNYQTSNSMGKQSIKVFWPITGVDMSEGRVVGWRLRDTLCVVGIVQDWLWDKILAEMVEEEYLVGLESIGRAGLDATKNTDANGKQYTFWVNKERIPLSCSNPIILVLYKPPDSSRLQYLIPSSPDLHLTVQDRHDPRYQLTIEDDQLSAVVDLINKTRHVQQLFRSLQMESVAEGKKKRKKQASFSSAPYFLFALDACAQTIIFLFSICIPCSSSLRALSTSADQLCARLEQSVRGPVRYLTTWNDGRINDRAARYNVFWNTVWLVINDLILGYAAHNLIHQHSEWLSITTSTFFSAYVIDMPIQALKWLNDWPVGLKLNTPLSQFFCSTFTLLIQRWGDCVTPLLHSLLPQLIYLLSILSLTGFTTFLAVSHDMLNLLTLHLLFGYKVMRVVCGWQIDSLGGLWNLFRGKRWNVLRQRTDSYEYDIDQLFLGTLLFTVSAFLFPTVLSYTALFGLTSGLIFIICRVLEATRQAMNRFPLFEFVLWIKEPSRVPGSLNFTMQTISVGNEEKEIEDKSVMRVLVLKGTPKTLSDILFYQ</sequence>
<feature type="transmembrane region" description="Helical" evidence="1">
    <location>
        <begin position="455"/>
        <end position="473"/>
    </location>
</feature>
<feature type="transmembrane region" description="Helical" evidence="1">
    <location>
        <begin position="358"/>
        <end position="378"/>
    </location>
</feature>
<dbReference type="EMBL" id="CP003833">
    <property type="protein sequence ID" value="AGV14858.1"/>
    <property type="molecule type" value="Genomic_DNA"/>
</dbReference>
<protein>
    <submittedName>
        <fullName evidence="2">Phosphatidylinositol glycan, class Q, variant</fullName>
    </submittedName>
</protein>
<dbReference type="GO" id="GO:0006506">
    <property type="term" value="P:GPI anchor biosynthetic process"/>
    <property type="evidence" value="ECO:0007669"/>
    <property type="project" value="InterPro"/>
</dbReference>
<feature type="transmembrane region" description="Helical" evidence="1">
    <location>
        <begin position="195"/>
        <end position="215"/>
    </location>
</feature>
<keyword evidence="1" id="KW-0812">Transmembrane</keyword>
<accession>T2BQ37</accession>
<proteinExistence type="predicted"/>
<evidence type="ECO:0000256" key="1">
    <source>
        <dbReference type="SAM" id="Phobius"/>
    </source>
</evidence>
<dbReference type="RefSeq" id="XP_012053754.1">
    <property type="nucleotide sequence ID" value="XM_012198364.1"/>
</dbReference>
<dbReference type="GO" id="GO:0005783">
    <property type="term" value="C:endoplasmic reticulum"/>
    <property type="evidence" value="ECO:0007669"/>
    <property type="project" value="TreeGrafter"/>
</dbReference>
<evidence type="ECO:0000313" key="2">
    <source>
        <dbReference type="EMBL" id="AGV14858.1"/>
    </source>
</evidence>
<dbReference type="InterPro" id="IPR007720">
    <property type="entry name" value="PigQ/GPI1"/>
</dbReference>
<dbReference type="PANTHER" id="PTHR21329">
    <property type="entry name" value="PHOSPHATIDYLINOSITOL N-ACETYLGLUCOSAMINYLTRANSFERASE SUBUNIT Q-RELATED"/>
    <property type="match status" value="1"/>
</dbReference>